<proteinExistence type="predicted"/>
<protein>
    <submittedName>
        <fullName evidence="2">Uncharacterized protein</fullName>
    </submittedName>
</protein>
<sequence length="108" mass="12184">MKTIPAEQKNQVNENRQSEYPDKHPRFRPVGINMIDGWNVADGTGGPVPFQFFFAVLGQCLGKKHPPGKFLRSEIFGVMHIGASASIHLFQSPDIIYHEKIKSKYKTS</sequence>
<evidence type="ECO:0000256" key="1">
    <source>
        <dbReference type="SAM" id="MobiDB-lite"/>
    </source>
</evidence>
<accession>A0A645I1H5</accession>
<evidence type="ECO:0000313" key="2">
    <source>
        <dbReference type="EMBL" id="MPN42304.1"/>
    </source>
</evidence>
<dbReference type="EMBL" id="VSSQ01099951">
    <property type="protein sequence ID" value="MPN42304.1"/>
    <property type="molecule type" value="Genomic_DNA"/>
</dbReference>
<gene>
    <name evidence="2" type="ORF">SDC9_189861</name>
</gene>
<organism evidence="2">
    <name type="scientific">bioreactor metagenome</name>
    <dbReference type="NCBI Taxonomy" id="1076179"/>
    <lineage>
        <taxon>unclassified sequences</taxon>
        <taxon>metagenomes</taxon>
        <taxon>ecological metagenomes</taxon>
    </lineage>
</organism>
<comment type="caution">
    <text evidence="2">The sequence shown here is derived from an EMBL/GenBank/DDBJ whole genome shotgun (WGS) entry which is preliminary data.</text>
</comment>
<feature type="region of interest" description="Disordered" evidence="1">
    <location>
        <begin position="1"/>
        <end position="26"/>
    </location>
</feature>
<dbReference type="AlphaFoldDB" id="A0A645I1H5"/>
<name>A0A645I1H5_9ZZZZ</name>
<reference evidence="2" key="1">
    <citation type="submission" date="2019-08" db="EMBL/GenBank/DDBJ databases">
        <authorList>
            <person name="Kucharzyk K."/>
            <person name="Murdoch R.W."/>
            <person name="Higgins S."/>
            <person name="Loffler F."/>
        </authorList>
    </citation>
    <scope>NUCLEOTIDE SEQUENCE</scope>
</reference>